<dbReference type="STRING" id="391936.S7S_00295"/>
<dbReference type="EMBL" id="CP004387">
    <property type="protein sequence ID" value="AJD46483.1"/>
    <property type="molecule type" value="Genomic_DNA"/>
</dbReference>
<dbReference type="InterPro" id="IPR050553">
    <property type="entry name" value="Thioredoxin_ResA/DsbE_sf"/>
</dbReference>
<dbReference type="PROSITE" id="PS51352">
    <property type="entry name" value="THIOREDOXIN_2"/>
    <property type="match status" value="1"/>
</dbReference>
<dbReference type="CDD" id="cd02947">
    <property type="entry name" value="TRX_family"/>
    <property type="match status" value="1"/>
</dbReference>
<feature type="chain" id="PRO_5002097621" evidence="1">
    <location>
        <begin position="20"/>
        <end position="303"/>
    </location>
</feature>
<feature type="domain" description="Thioredoxin" evidence="2">
    <location>
        <begin position="18"/>
        <end position="160"/>
    </location>
</feature>
<dbReference type="Gene3D" id="3.40.30.10">
    <property type="entry name" value="Glutaredoxin"/>
    <property type="match status" value="2"/>
</dbReference>
<proteinExistence type="predicted"/>
<dbReference type="HOGENOM" id="CLU_067528_0_0_6"/>
<dbReference type="GO" id="GO:0016491">
    <property type="term" value="F:oxidoreductase activity"/>
    <property type="evidence" value="ECO:0007669"/>
    <property type="project" value="InterPro"/>
</dbReference>
<dbReference type="Pfam" id="PF08534">
    <property type="entry name" value="Redoxin"/>
    <property type="match status" value="1"/>
</dbReference>
<name>A0A0B4XIV4_9GAMM</name>
<gene>
    <name evidence="3" type="ORF">S7S_00295</name>
</gene>
<evidence type="ECO:0000256" key="1">
    <source>
        <dbReference type="SAM" id="SignalP"/>
    </source>
</evidence>
<dbReference type="InterPro" id="IPR013766">
    <property type="entry name" value="Thioredoxin_domain"/>
</dbReference>
<dbReference type="PANTHER" id="PTHR42852">
    <property type="entry name" value="THIOL:DISULFIDE INTERCHANGE PROTEIN DSBE"/>
    <property type="match status" value="1"/>
</dbReference>
<evidence type="ECO:0000259" key="2">
    <source>
        <dbReference type="PROSITE" id="PS51352"/>
    </source>
</evidence>
<organism evidence="3 4">
    <name type="scientific">Isoalcanivorax pacificus W11-5</name>
    <dbReference type="NCBI Taxonomy" id="391936"/>
    <lineage>
        <taxon>Bacteria</taxon>
        <taxon>Pseudomonadati</taxon>
        <taxon>Pseudomonadota</taxon>
        <taxon>Gammaproteobacteria</taxon>
        <taxon>Oceanospirillales</taxon>
        <taxon>Alcanivoracaceae</taxon>
        <taxon>Isoalcanivorax</taxon>
    </lineage>
</organism>
<dbReference type="OrthoDB" id="9799347at2"/>
<feature type="signal peptide" evidence="1">
    <location>
        <begin position="1"/>
        <end position="19"/>
    </location>
</feature>
<sequence>MFKYGWLVLILCLNLPAHAGEARFDDIPLSEFTTGKAVSIAGLEDDKPTYLKFWATWCKPCMEQMAHFEALHQTYADRMNIVAVNININEQRPHIEGVIEQYDLSMPVWLDEKGQLAQALGLVGTPYSVLINTAGNVVYTTHESDDRLDRFISMLAQGQQLESAGTEALTETQQQALLEPWMKGEHLLFFTATWCDWYLKDSRPEMSQACAQVQSGLNDLHARLDDKHWQGVVNHLWTDEQALADFTQLYDLEMPFQVDTGGALFTAFQVRSIPTLIRVKDGEVQARITDFSNSDTVIEQLAY</sequence>
<dbReference type="RefSeq" id="WP_035203582.1">
    <property type="nucleotide sequence ID" value="NZ_CP004387.1"/>
</dbReference>
<dbReference type="InterPro" id="IPR036249">
    <property type="entry name" value="Thioredoxin-like_sf"/>
</dbReference>
<dbReference type="PANTHER" id="PTHR42852:SF13">
    <property type="entry name" value="PROTEIN DIPZ"/>
    <property type="match status" value="1"/>
</dbReference>
<dbReference type="SUPFAM" id="SSF52833">
    <property type="entry name" value="Thioredoxin-like"/>
    <property type="match status" value="2"/>
</dbReference>
<keyword evidence="1" id="KW-0732">Signal</keyword>
<dbReference type="CDD" id="cd02966">
    <property type="entry name" value="TlpA_like_family"/>
    <property type="match status" value="1"/>
</dbReference>
<dbReference type="Proteomes" id="UP000006764">
    <property type="component" value="Chromosome"/>
</dbReference>
<dbReference type="KEGG" id="apac:S7S_00295"/>
<accession>A0A0B4XIV4</accession>
<reference evidence="3 4" key="1">
    <citation type="journal article" date="2012" name="J. Bacteriol.">
        <title>Genome sequence of an alkane-degrading bacterium, Alcanivorax pacificus type strain W11-5, isolated from deep sea sediment.</title>
        <authorList>
            <person name="Lai Q."/>
            <person name="Shao Z."/>
        </authorList>
    </citation>
    <scope>NUCLEOTIDE SEQUENCE [LARGE SCALE GENOMIC DNA]</scope>
    <source>
        <strain evidence="3 4">W11-5</strain>
    </source>
</reference>
<keyword evidence="4" id="KW-1185">Reference proteome</keyword>
<dbReference type="AlphaFoldDB" id="A0A0B4XIV4"/>
<evidence type="ECO:0000313" key="3">
    <source>
        <dbReference type="EMBL" id="AJD46483.1"/>
    </source>
</evidence>
<protein>
    <submittedName>
        <fullName evidence="3">Redoxin domain-containing protein</fullName>
    </submittedName>
</protein>
<dbReference type="InterPro" id="IPR013740">
    <property type="entry name" value="Redoxin"/>
</dbReference>
<evidence type="ECO:0000313" key="4">
    <source>
        <dbReference type="Proteomes" id="UP000006764"/>
    </source>
</evidence>